<keyword evidence="4" id="KW-1185">Reference proteome</keyword>
<dbReference type="Proteomes" id="UP000663802">
    <property type="component" value="Unassembled WGS sequence"/>
</dbReference>
<proteinExistence type="inferred from homology"/>
<dbReference type="SUPFAM" id="SSF55961">
    <property type="entry name" value="Bet v1-like"/>
    <property type="match status" value="1"/>
</dbReference>
<name>A0ABQ1E6K0_9CLOT</name>
<evidence type="ECO:0000256" key="1">
    <source>
        <dbReference type="ARBA" id="ARBA00006817"/>
    </source>
</evidence>
<dbReference type="Gene3D" id="3.30.530.20">
    <property type="match status" value="1"/>
</dbReference>
<dbReference type="RefSeq" id="WP_206868343.1">
    <property type="nucleotide sequence ID" value="NZ_BMBA01000001.1"/>
</dbReference>
<reference evidence="3 4" key="1">
    <citation type="journal article" date="2021" name="Int. J. Syst. Evol. Microbiol.">
        <title>Clostridium zeae sp. nov., isolated from corn silage.</title>
        <authorList>
            <person name="Kobayashi H."/>
            <person name="Tanizawa Y."/>
            <person name="Yagura M."/>
            <person name="Sakamoto M."/>
            <person name="Ohkuma M."/>
            <person name="Tohno M."/>
        </authorList>
    </citation>
    <scope>NUCLEOTIDE SEQUENCE [LARGE SCALE GENOMIC DNA]</scope>
    <source>
        <strain evidence="3 4">CSC2</strain>
    </source>
</reference>
<dbReference type="InterPro" id="IPR023393">
    <property type="entry name" value="START-like_dom_sf"/>
</dbReference>
<accession>A0ABQ1E6K0</accession>
<organism evidence="3 4">
    <name type="scientific">Clostridium zeae</name>
    <dbReference type="NCBI Taxonomy" id="2759022"/>
    <lineage>
        <taxon>Bacteria</taxon>
        <taxon>Bacillati</taxon>
        <taxon>Bacillota</taxon>
        <taxon>Clostridia</taxon>
        <taxon>Eubacteriales</taxon>
        <taxon>Clostridiaceae</taxon>
        <taxon>Clostridium</taxon>
    </lineage>
</organism>
<feature type="domain" description="Activator of Hsp90 ATPase homologue 1/2-like C-terminal" evidence="2">
    <location>
        <begin position="18"/>
        <end position="137"/>
    </location>
</feature>
<protein>
    <recommendedName>
        <fullName evidence="2">Activator of Hsp90 ATPase homologue 1/2-like C-terminal domain-containing protein</fullName>
    </recommendedName>
</protein>
<comment type="similarity">
    <text evidence="1">Belongs to the AHA1 family.</text>
</comment>
<evidence type="ECO:0000313" key="4">
    <source>
        <dbReference type="Proteomes" id="UP000663802"/>
    </source>
</evidence>
<dbReference type="CDD" id="cd07814">
    <property type="entry name" value="SRPBCC_CalC_Aha1-like"/>
    <property type="match status" value="1"/>
</dbReference>
<dbReference type="InterPro" id="IPR013538">
    <property type="entry name" value="ASHA1/2-like_C"/>
</dbReference>
<sequence>MESNRKSLPDILRSIKIDADIQKVWKAVSTAKGLSSWLMPSTIKAELGNCFTLKREPMGGWDGTIQCVVKELEPPYKLGFSWSGNGLEHYITFKLKPDNGGTQFILIHSGWVEGTEKIRETMYDGWGHILEEFKQTHEEGDTPNEKSGRK</sequence>
<dbReference type="EMBL" id="BMBA01000001">
    <property type="protein sequence ID" value="GFZ30374.1"/>
    <property type="molecule type" value="Genomic_DNA"/>
</dbReference>
<dbReference type="Pfam" id="PF08327">
    <property type="entry name" value="AHSA1"/>
    <property type="match status" value="1"/>
</dbReference>
<gene>
    <name evidence="3" type="primary">yndB</name>
    <name evidence="3" type="ORF">CSC2_09000</name>
</gene>
<comment type="caution">
    <text evidence="3">The sequence shown here is derived from an EMBL/GenBank/DDBJ whole genome shotgun (WGS) entry which is preliminary data.</text>
</comment>
<evidence type="ECO:0000259" key="2">
    <source>
        <dbReference type="Pfam" id="PF08327"/>
    </source>
</evidence>
<evidence type="ECO:0000313" key="3">
    <source>
        <dbReference type="EMBL" id="GFZ30374.1"/>
    </source>
</evidence>